<dbReference type="InterPro" id="IPR027417">
    <property type="entry name" value="P-loop_NTPase"/>
</dbReference>
<feature type="region of interest" description="Disordered" evidence="1">
    <location>
        <begin position="133"/>
        <end position="160"/>
    </location>
</feature>
<dbReference type="RefSeq" id="WP_048851298.1">
    <property type="nucleotide sequence ID" value="NZ_BANI01000073.1"/>
</dbReference>
<dbReference type="InterPro" id="IPR055570">
    <property type="entry name" value="DUF7146"/>
</dbReference>
<sequence>MPNKTHIQAGFQAEGQFSIPPAIADQIKAEAAAAILDIARAVLPSDYQPHRPKNGSVDFARKHDGRTYTATTSGQYAGWVKDWRGRNMDAVALVQQYAGADSYADALHWLSDFLRIDTGLHRSEADRQELEAKAAANAQARAAEREAQDRLQAEQNARTKKQHREFAARWWGETEEIRPGSLADRYLVEWRSIPRPVEGWPSSVLRFHPKENALAVGLVDVRGKVQSAQRIYLDNRTGQKRTDIAKKMLPGSSKGLFFKLPARITVAIDVDRTINTFPIAATEGPETALSVWIASGIETWASIGAGADITPPTKRPILHCRDDDEEEGPAWNAAEKAAIRWGKEGHAVLAVWPYDQRRQDKSDLNDLLQTEGIGAVRLRLKEALDEYGRRIASLPKLPSADEARSILDQQIKLQVDGGYAVERSKLFTVGAGIGKTEAALRRVLQSHEAALTIHEDSEDATIPAPIVLSVPYHGLADEALERVRRISPNLTVRIWKGRAQQLPVPMCANLEEVDAIQEAGLSATERLCRGSCTKKDGCPYVKQMEQKADVWIITHACLFLPKPKAIRRPSFLILDEVTLDGAITGTSDAAHRSVNSILLPTTKQQNAPEDVRQKFMGFTLAEVENRASRIVAMLERAAEELERGTTCHLSRATIEQHFDLAGLENGLPEVEQAIQWMTPDDKGHPDFQIDRVKERTPILKALGRLAALMREMKRCLSEGLEATPRISFFWDEENVLRYRLTGCRSIHKHWIGPDENDQTPVILLDATPNLPLIRHFFPNLALGSDVQAATPHARFVWMQGKFWHGITQKNAIEQHRNGRKGKEHAQSIEGLRWTLWRHWLTAGCKPMLAVFSKALHDYLDEQEHKKSGFLPPGCELAHQGATRGRNSWETVRTVLIFGRMLPSVEPIEMTAEAMTGRPIQRIEKKKLGPDGTAEASHFHIIEKDRILPNGRIVSVKHYHHPDPVADGFLQAMVAGEAIQAAARGRAVNRTSDNPLEVFVYADTYAADMPLDDVQEATGPTAWDQMALSIAMETGQASDLSPILISSPTDAAKAYPRIWSTPKAAERGFDAGNHRPPNSYNNISIGIRGSVDWDAFSSLEGFTLARYQPEGARQKPRLAWVPIGQEIGFQSWIEQALCCDVRVEWVEVPQPDPTPPEPSKPIRSPAMDCILPDKQPAFPSWIIGGIERTDFPSSYLRFLERSGTKPTVYSSFFGQCEAAFGHGLGAEDENDDPALAWVMGLPAHPFSLRNLEEGMNGH</sequence>
<proteinExistence type="predicted"/>
<gene>
    <name evidence="4" type="ORF">Geu3261_0079_001</name>
</gene>
<dbReference type="AlphaFoldDB" id="A0A0D6Q192"/>
<dbReference type="Pfam" id="PF13362">
    <property type="entry name" value="Toprim_3"/>
    <property type="match status" value="1"/>
</dbReference>
<evidence type="ECO:0000259" key="2">
    <source>
        <dbReference type="Pfam" id="PF13362"/>
    </source>
</evidence>
<organism evidence="4 5">
    <name type="scientific">Komagataeibacter europaeus NBRC 3261</name>
    <dbReference type="NCBI Taxonomy" id="1234669"/>
    <lineage>
        <taxon>Bacteria</taxon>
        <taxon>Pseudomonadati</taxon>
        <taxon>Pseudomonadota</taxon>
        <taxon>Alphaproteobacteria</taxon>
        <taxon>Acetobacterales</taxon>
        <taxon>Acetobacteraceae</taxon>
        <taxon>Komagataeibacter</taxon>
    </lineage>
</organism>
<evidence type="ECO:0000256" key="1">
    <source>
        <dbReference type="SAM" id="MobiDB-lite"/>
    </source>
</evidence>
<evidence type="ECO:0000313" key="4">
    <source>
        <dbReference type="EMBL" id="GAN96551.1"/>
    </source>
</evidence>
<dbReference type="InterPro" id="IPR006171">
    <property type="entry name" value="TOPRIM_dom"/>
</dbReference>
<feature type="domain" description="Toprim" evidence="2">
    <location>
        <begin position="280"/>
        <end position="373"/>
    </location>
</feature>
<reference evidence="4 5" key="1">
    <citation type="submission" date="2012-11" db="EMBL/GenBank/DDBJ databases">
        <title>Whole genome sequence of Gluconacetobacter europaeus NBRC3261.</title>
        <authorList>
            <person name="Azuma Y."/>
            <person name="Higashiura N."/>
            <person name="Hirakawa H."/>
            <person name="Matsushita K."/>
        </authorList>
    </citation>
    <scope>NUCLEOTIDE SEQUENCE [LARGE SCALE GENOMIC DNA]</scope>
    <source>
        <strain evidence="4 5">NBRC 3261</strain>
    </source>
</reference>
<dbReference type="Proteomes" id="UP000032675">
    <property type="component" value="Unassembled WGS sequence"/>
</dbReference>
<dbReference type="EMBL" id="BANI01000073">
    <property type="protein sequence ID" value="GAN96551.1"/>
    <property type="molecule type" value="Genomic_DNA"/>
</dbReference>
<evidence type="ECO:0000259" key="3">
    <source>
        <dbReference type="Pfam" id="PF23639"/>
    </source>
</evidence>
<protein>
    <submittedName>
        <fullName evidence="4">Uncharacterized protein</fullName>
    </submittedName>
</protein>
<dbReference type="SUPFAM" id="SSF52540">
    <property type="entry name" value="P-loop containing nucleoside triphosphate hydrolases"/>
    <property type="match status" value="1"/>
</dbReference>
<dbReference type="Pfam" id="PF23639">
    <property type="entry name" value="DUF7146"/>
    <property type="match status" value="1"/>
</dbReference>
<feature type="domain" description="DUF7146" evidence="3">
    <location>
        <begin position="162"/>
        <end position="253"/>
    </location>
</feature>
<comment type="caution">
    <text evidence="4">The sequence shown here is derived from an EMBL/GenBank/DDBJ whole genome shotgun (WGS) entry which is preliminary data.</text>
</comment>
<name>A0A0D6Q192_KOMEU</name>
<feature type="compositionally biased region" description="Basic and acidic residues" evidence="1">
    <location>
        <begin position="142"/>
        <end position="152"/>
    </location>
</feature>
<evidence type="ECO:0000313" key="5">
    <source>
        <dbReference type="Proteomes" id="UP000032675"/>
    </source>
</evidence>
<accession>A0A0D6Q192</accession>